<dbReference type="STRING" id="1198029.A0A1U7LNV3"/>
<feature type="compositionally biased region" description="Basic and acidic residues" evidence="5">
    <location>
        <begin position="601"/>
        <end position="615"/>
    </location>
</feature>
<dbReference type="GO" id="GO:0032040">
    <property type="term" value="C:small-subunit processome"/>
    <property type="evidence" value="ECO:0007669"/>
    <property type="project" value="EnsemblFungi"/>
</dbReference>
<dbReference type="PANTHER" id="PTHR12202">
    <property type="entry name" value="ESF1 HOMOLOG"/>
    <property type="match status" value="1"/>
</dbReference>
<evidence type="ECO:0000256" key="2">
    <source>
        <dbReference type="ARBA" id="ARBA00009087"/>
    </source>
</evidence>
<keyword evidence="9" id="KW-1185">Reference proteome</keyword>
<gene>
    <name evidence="8" type="ORF">NEOLI_003808</name>
</gene>
<protein>
    <submittedName>
        <fullName evidence="8">Pre-rRNA-processing protein esf1</fullName>
    </submittedName>
</protein>
<dbReference type="AlphaFoldDB" id="A0A1U7LNV3"/>
<evidence type="ECO:0000256" key="3">
    <source>
        <dbReference type="ARBA" id="ARBA00023054"/>
    </source>
</evidence>
<feature type="region of interest" description="Disordered" evidence="5">
    <location>
        <begin position="412"/>
        <end position="470"/>
    </location>
</feature>
<feature type="region of interest" description="Disordered" evidence="5">
    <location>
        <begin position="482"/>
        <end position="501"/>
    </location>
</feature>
<dbReference type="GO" id="GO:0003723">
    <property type="term" value="F:RNA binding"/>
    <property type="evidence" value="ECO:0007669"/>
    <property type="project" value="EnsemblFungi"/>
</dbReference>
<dbReference type="Pfam" id="PF25121">
    <property type="entry name" value="RRM_ESF1"/>
    <property type="match status" value="1"/>
</dbReference>
<keyword evidence="3" id="KW-0175">Coiled coil</keyword>
<evidence type="ECO:0000313" key="9">
    <source>
        <dbReference type="Proteomes" id="UP000186594"/>
    </source>
</evidence>
<evidence type="ECO:0000259" key="7">
    <source>
        <dbReference type="Pfam" id="PF25121"/>
    </source>
</evidence>
<keyword evidence="4" id="KW-0539">Nucleus</keyword>
<name>A0A1U7LNV3_NEOID</name>
<dbReference type="GO" id="GO:0006364">
    <property type="term" value="P:rRNA processing"/>
    <property type="evidence" value="ECO:0007669"/>
    <property type="project" value="EnsemblFungi"/>
</dbReference>
<dbReference type="OrthoDB" id="431825at2759"/>
<comment type="similarity">
    <text evidence="2">Belongs to the ESF1 family.</text>
</comment>
<accession>A0A1U7LNV3</accession>
<feature type="compositionally biased region" description="Basic and acidic residues" evidence="5">
    <location>
        <begin position="422"/>
        <end position="446"/>
    </location>
</feature>
<dbReference type="Proteomes" id="UP000186594">
    <property type="component" value="Unassembled WGS sequence"/>
</dbReference>
<evidence type="ECO:0000256" key="1">
    <source>
        <dbReference type="ARBA" id="ARBA00004604"/>
    </source>
</evidence>
<dbReference type="InterPro" id="IPR039754">
    <property type="entry name" value="Esf1"/>
</dbReference>
<dbReference type="InterPro" id="IPR012580">
    <property type="entry name" value="NUC153"/>
</dbReference>
<feature type="compositionally biased region" description="Basic residues" evidence="5">
    <location>
        <begin position="487"/>
        <end position="497"/>
    </location>
</feature>
<feature type="region of interest" description="Disordered" evidence="5">
    <location>
        <begin position="601"/>
        <end position="627"/>
    </location>
</feature>
<dbReference type="PANTHER" id="PTHR12202:SF0">
    <property type="entry name" value="ESF1 HOMOLOG"/>
    <property type="match status" value="1"/>
</dbReference>
<proteinExistence type="inferred from homology"/>
<reference evidence="8 9" key="1">
    <citation type="submission" date="2016-04" db="EMBL/GenBank/DDBJ databases">
        <title>Evolutionary innovation and constraint leading to complex multicellularity in the Ascomycota.</title>
        <authorList>
            <person name="Cisse O."/>
            <person name="Nguyen A."/>
            <person name="Hewitt D.A."/>
            <person name="Jedd G."/>
            <person name="Stajich J.E."/>
        </authorList>
    </citation>
    <scope>NUCLEOTIDE SEQUENCE [LARGE SCALE GENOMIC DNA]</scope>
    <source>
        <strain evidence="8 9">DAH-3</strain>
    </source>
</reference>
<dbReference type="Pfam" id="PF08159">
    <property type="entry name" value="NUC153"/>
    <property type="match status" value="1"/>
</dbReference>
<feature type="domain" description="NUC153" evidence="6">
    <location>
        <begin position="564"/>
        <end position="591"/>
    </location>
</feature>
<evidence type="ECO:0000256" key="5">
    <source>
        <dbReference type="SAM" id="MobiDB-lite"/>
    </source>
</evidence>
<comment type="subcellular location">
    <subcellularLocation>
        <location evidence="1">Nucleus</location>
        <location evidence="1">Nucleolus</location>
    </subcellularLocation>
</comment>
<comment type="caution">
    <text evidence="8">The sequence shown here is derived from an EMBL/GenBank/DDBJ whole genome shotgun (WGS) entry which is preliminary data.</text>
</comment>
<dbReference type="EMBL" id="LXFE01000859">
    <property type="protein sequence ID" value="OLL24346.1"/>
    <property type="molecule type" value="Genomic_DNA"/>
</dbReference>
<dbReference type="InterPro" id="IPR056750">
    <property type="entry name" value="RRM_ESF1"/>
</dbReference>
<dbReference type="OMA" id="DHDFAID"/>
<organism evidence="8 9">
    <name type="scientific">Neolecta irregularis (strain DAH-3)</name>
    <dbReference type="NCBI Taxonomy" id="1198029"/>
    <lineage>
        <taxon>Eukaryota</taxon>
        <taxon>Fungi</taxon>
        <taxon>Dikarya</taxon>
        <taxon>Ascomycota</taxon>
        <taxon>Taphrinomycotina</taxon>
        <taxon>Neolectales</taxon>
        <taxon>Neolectaceae</taxon>
        <taxon>Neolecta</taxon>
    </lineage>
</organism>
<evidence type="ECO:0000313" key="8">
    <source>
        <dbReference type="EMBL" id="OLL24346.1"/>
    </source>
</evidence>
<sequence>MSGVAERNSKTRDAAKVPVTDDPRFSVVHSDPRFAKPKRKDIKFAVDDRFKHMLREKDFADGPKVDRYGRKIEKNKGATEIRKFYRMDDDEEEPVYDPARGEGLLASGDEVSSDEELDAEIEEALENRELAEPFADECQIPLGDASRRFAVVNLDWDNVKSVDLLAVLQSFKPVNGKIIRVQIFPSEFGKDRMAQEDQQGPPREIFKDLKDEDYGSENTAEIEDKEITIKDLIEEGNDEEYDFQKLRKYQLERLRYYYAVVECDNEITAKHIYDACDGAEYENSANFFDIRFIPDDTEFSESEIRDQSSHLPQDYSPTEFVTDALQHTKVKLTWDNDDPQRVNITKKAFSQQEQADMDLRDYLASSDSDSDAIEREASKKRYRDLLDGINAPEEGEGDDNIEGEMEITFAPAFSENTSPPEKTLDTAENSKEETTLERYRRKEKERKMRKQKNRTEEVGETVNEEESKQVADLGFEDPFFNIDAKSSKTKQKKKDSKKHIEEDDIRRAELELIMMDENDSLKNNSAHFDMKAILKSEKQKRFKKRHGKAVTEGLQENFKIDVQDLRFTAVYQDPNYAIDPTNPRFKKTEAMDNILSERRRRMENMRDEDVTEERPKQKKHRKIMEMDVPKIGELKDLVNSIKAKSGIKKHRT</sequence>
<evidence type="ECO:0000256" key="4">
    <source>
        <dbReference type="ARBA" id="ARBA00023242"/>
    </source>
</evidence>
<feature type="domain" description="ESF1 RRM" evidence="7">
    <location>
        <begin position="147"/>
        <end position="306"/>
    </location>
</feature>
<evidence type="ECO:0000259" key="6">
    <source>
        <dbReference type="Pfam" id="PF08159"/>
    </source>
</evidence>